<feature type="compositionally biased region" description="Low complexity" evidence="1">
    <location>
        <begin position="99"/>
        <end position="128"/>
    </location>
</feature>
<dbReference type="Proteomes" id="UP000239899">
    <property type="component" value="Unassembled WGS sequence"/>
</dbReference>
<dbReference type="GO" id="GO:0016740">
    <property type="term" value="F:transferase activity"/>
    <property type="evidence" value="ECO:0007669"/>
    <property type="project" value="UniProtKB-KW"/>
</dbReference>
<sequence>MAAQTQSLLADKAALQQQAAKLEALACALQERLDFLLLEDDSQEWDAVEGLLPELAGSEQDGSYGSSAAQPSTPSTTHVLHDAVSPALHSRLGALAAERQQQLRAAAAQGSPSSKGTSGPPSSRSSPGQVAPAASVE</sequence>
<protein>
    <submittedName>
        <fullName evidence="2">Acetyltransferase</fullName>
    </submittedName>
</protein>
<feature type="compositionally biased region" description="Low complexity" evidence="1">
    <location>
        <begin position="66"/>
        <end position="77"/>
    </location>
</feature>
<evidence type="ECO:0000256" key="1">
    <source>
        <dbReference type="SAM" id="MobiDB-lite"/>
    </source>
</evidence>
<keyword evidence="3" id="KW-1185">Reference proteome</keyword>
<evidence type="ECO:0000313" key="2">
    <source>
        <dbReference type="EMBL" id="PRW59952.1"/>
    </source>
</evidence>
<accession>A0A2P6U0V7</accession>
<proteinExistence type="predicted"/>
<reference evidence="2 3" key="1">
    <citation type="journal article" date="2018" name="Plant J.">
        <title>Genome sequences of Chlorella sorokiniana UTEX 1602 and Micractinium conductrix SAG 241.80: implications to maltose excretion by a green alga.</title>
        <authorList>
            <person name="Arriola M.B."/>
            <person name="Velmurugan N."/>
            <person name="Zhang Y."/>
            <person name="Plunkett M.H."/>
            <person name="Hondzo H."/>
            <person name="Barney B.M."/>
        </authorList>
    </citation>
    <scope>NUCLEOTIDE SEQUENCE [LARGE SCALE GENOMIC DNA]</scope>
    <source>
        <strain evidence="3">UTEX 1602</strain>
    </source>
</reference>
<gene>
    <name evidence="2" type="ORF">C2E21_1468</name>
</gene>
<dbReference type="AlphaFoldDB" id="A0A2P6U0V7"/>
<comment type="caution">
    <text evidence="2">The sequence shown here is derived from an EMBL/GenBank/DDBJ whole genome shotgun (WGS) entry which is preliminary data.</text>
</comment>
<feature type="region of interest" description="Disordered" evidence="1">
    <location>
        <begin position="99"/>
        <end position="137"/>
    </location>
</feature>
<feature type="region of interest" description="Disordered" evidence="1">
    <location>
        <begin position="49"/>
        <end position="80"/>
    </location>
</feature>
<evidence type="ECO:0000313" key="3">
    <source>
        <dbReference type="Proteomes" id="UP000239899"/>
    </source>
</evidence>
<organism evidence="2 3">
    <name type="scientific">Chlorella sorokiniana</name>
    <name type="common">Freshwater green alga</name>
    <dbReference type="NCBI Taxonomy" id="3076"/>
    <lineage>
        <taxon>Eukaryota</taxon>
        <taxon>Viridiplantae</taxon>
        <taxon>Chlorophyta</taxon>
        <taxon>core chlorophytes</taxon>
        <taxon>Trebouxiophyceae</taxon>
        <taxon>Chlorellales</taxon>
        <taxon>Chlorellaceae</taxon>
        <taxon>Chlorella clade</taxon>
        <taxon>Chlorella</taxon>
    </lineage>
</organism>
<name>A0A2P6U0V7_CHLSO</name>
<dbReference type="EMBL" id="LHPG02000003">
    <property type="protein sequence ID" value="PRW59952.1"/>
    <property type="molecule type" value="Genomic_DNA"/>
</dbReference>